<protein>
    <submittedName>
        <fullName evidence="1">Uncharacterized protein</fullName>
    </submittedName>
</protein>
<evidence type="ECO:0000313" key="1">
    <source>
        <dbReference type="EMBL" id="MPD00878.1"/>
    </source>
</evidence>
<dbReference type="AlphaFoldDB" id="A0A5B7K6E2"/>
<accession>A0A5B7K6E2</accession>
<dbReference type="Proteomes" id="UP000324222">
    <property type="component" value="Unassembled WGS sequence"/>
</dbReference>
<keyword evidence="2" id="KW-1185">Reference proteome</keyword>
<organism evidence="1 2">
    <name type="scientific">Portunus trituberculatus</name>
    <name type="common">Swimming crab</name>
    <name type="synonym">Neptunus trituberculatus</name>
    <dbReference type="NCBI Taxonomy" id="210409"/>
    <lineage>
        <taxon>Eukaryota</taxon>
        <taxon>Metazoa</taxon>
        <taxon>Ecdysozoa</taxon>
        <taxon>Arthropoda</taxon>
        <taxon>Crustacea</taxon>
        <taxon>Multicrustacea</taxon>
        <taxon>Malacostraca</taxon>
        <taxon>Eumalacostraca</taxon>
        <taxon>Eucarida</taxon>
        <taxon>Decapoda</taxon>
        <taxon>Pleocyemata</taxon>
        <taxon>Brachyura</taxon>
        <taxon>Eubrachyura</taxon>
        <taxon>Portunoidea</taxon>
        <taxon>Portunidae</taxon>
        <taxon>Portuninae</taxon>
        <taxon>Portunus</taxon>
    </lineage>
</organism>
<name>A0A5B7K6E2_PORTR</name>
<evidence type="ECO:0000313" key="2">
    <source>
        <dbReference type="Proteomes" id="UP000324222"/>
    </source>
</evidence>
<comment type="caution">
    <text evidence="1">The sequence shown here is derived from an EMBL/GenBank/DDBJ whole genome shotgun (WGS) entry which is preliminary data.</text>
</comment>
<reference evidence="1 2" key="1">
    <citation type="submission" date="2019-05" db="EMBL/GenBank/DDBJ databases">
        <title>Another draft genome of Portunus trituberculatus and its Hox gene families provides insights of decapod evolution.</title>
        <authorList>
            <person name="Jeong J.-H."/>
            <person name="Song I."/>
            <person name="Kim S."/>
            <person name="Choi T."/>
            <person name="Kim D."/>
            <person name="Ryu S."/>
            <person name="Kim W."/>
        </authorList>
    </citation>
    <scope>NUCLEOTIDE SEQUENCE [LARGE SCALE GENOMIC DNA]</scope>
    <source>
        <tissue evidence="1">Muscle</tissue>
    </source>
</reference>
<dbReference type="EMBL" id="VSRR010124806">
    <property type="protein sequence ID" value="MPD00878.1"/>
    <property type="molecule type" value="Genomic_DNA"/>
</dbReference>
<gene>
    <name evidence="1" type="ORF">E2C01_096383</name>
</gene>
<proteinExistence type="predicted"/>
<sequence>MQLSKRTIITPREAIITPLKARKPTSDFKNKAQQLRGTTLQLPALWHIPYQMKSLQPFTRPTSSLSLPFSLAVPSPQSGFPSLSFFFPSSSLYSRRALATVFFSFLYYPPDGSSAPFNPSIFSPFPISSRARRFPQAISHLRRTTTTGSNKIRYAGDNLGSRPDCLRATTLLNP</sequence>